<organism evidence="3 4">
    <name type="scientific">Streptomyces thermolilacinus SPC6</name>
    <dbReference type="NCBI Taxonomy" id="1306406"/>
    <lineage>
        <taxon>Bacteria</taxon>
        <taxon>Bacillati</taxon>
        <taxon>Actinomycetota</taxon>
        <taxon>Actinomycetes</taxon>
        <taxon>Kitasatosporales</taxon>
        <taxon>Streptomycetaceae</taxon>
        <taxon>Streptomyces</taxon>
    </lineage>
</organism>
<evidence type="ECO:0000313" key="4">
    <source>
        <dbReference type="Proteomes" id="UP000095329"/>
    </source>
</evidence>
<evidence type="ECO:0000256" key="2">
    <source>
        <dbReference type="SAM" id="Phobius"/>
    </source>
</evidence>
<protein>
    <submittedName>
        <fullName evidence="3">Uncharacterized protein</fullName>
    </submittedName>
</protein>
<keyword evidence="2" id="KW-0812">Transmembrane</keyword>
<dbReference type="STRING" id="1306406.J116_010740"/>
<name>A0A1D3DRE5_9ACTN</name>
<keyword evidence="2" id="KW-1133">Transmembrane helix</keyword>
<dbReference type="RefSeq" id="WP_023587077.1">
    <property type="nucleotide sequence ID" value="NZ_ASHX02000001.1"/>
</dbReference>
<keyword evidence="2" id="KW-0472">Membrane</keyword>
<accession>A0A1D3DRE5</accession>
<reference evidence="3 4" key="1">
    <citation type="journal article" date="2013" name="Genome Announc.">
        <title>Genome Sequence of Streptomyces violaceusniger Strain SPC6, a Halotolerant Streptomycete That Exhibits Rapid Growth and Development.</title>
        <authorList>
            <person name="Chen X."/>
            <person name="Zhang B."/>
            <person name="Zhang W."/>
            <person name="Wu X."/>
            <person name="Zhang M."/>
            <person name="Chen T."/>
            <person name="Liu G."/>
            <person name="Dyson P."/>
        </authorList>
    </citation>
    <scope>NUCLEOTIDE SEQUENCE [LARGE SCALE GENOMIC DNA]</scope>
    <source>
        <strain evidence="3 4">SPC6</strain>
    </source>
</reference>
<proteinExistence type="predicted"/>
<feature type="region of interest" description="Disordered" evidence="1">
    <location>
        <begin position="1"/>
        <end position="45"/>
    </location>
</feature>
<comment type="caution">
    <text evidence="3">The sequence shown here is derived from an EMBL/GenBank/DDBJ whole genome shotgun (WGS) entry which is preliminary data.</text>
</comment>
<sequence length="339" mass="36024">MNHHDEDELRRGLRALADDDGTAEAPPPTGALVARGRRTRHRRRALAAGAATTLVAAGSVLGLRWTASGPDDAPTTAAERSATATEGSAPASRTGGPDDLMATAAPGGVHLPRPPSAEGGALDSGPRRDPVPHVRYRYDLSAVCGMRYAVFGGRVWEAPAVDRAASWVTDRARGFMRLATAPGQAPTAVFESEGPGPRGIVFRPLEGTTPPCLVQEPPRRYSDTPAATVGPAKPEEGVVYAFDWPTACDRRYVAFAGRLWEADAPFPPGALLSLPHRLPIAAYARTVDGRLQVTTENPLTEPGADVSAYRPVDRGDDTYRSRCTDTLATLEHIARDTAR</sequence>
<evidence type="ECO:0000256" key="1">
    <source>
        <dbReference type="SAM" id="MobiDB-lite"/>
    </source>
</evidence>
<evidence type="ECO:0000313" key="3">
    <source>
        <dbReference type="EMBL" id="OEJ94892.1"/>
    </source>
</evidence>
<keyword evidence="4" id="KW-1185">Reference proteome</keyword>
<feature type="transmembrane region" description="Helical" evidence="2">
    <location>
        <begin position="45"/>
        <end position="65"/>
    </location>
</feature>
<dbReference type="Proteomes" id="UP000095329">
    <property type="component" value="Unassembled WGS sequence"/>
</dbReference>
<feature type="region of interest" description="Disordered" evidence="1">
    <location>
        <begin position="67"/>
        <end position="128"/>
    </location>
</feature>
<gene>
    <name evidence="3" type="ORF">J116_010740</name>
</gene>
<dbReference type="EMBL" id="ASHX02000001">
    <property type="protein sequence ID" value="OEJ94892.1"/>
    <property type="molecule type" value="Genomic_DNA"/>
</dbReference>
<dbReference type="AlphaFoldDB" id="A0A1D3DRE5"/>
<feature type="compositionally biased region" description="Basic and acidic residues" evidence="1">
    <location>
        <begin position="1"/>
        <end position="11"/>
    </location>
</feature>
<feature type="compositionally biased region" description="Basic residues" evidence="1">
    <location>
        <begin position="35"/>
        <end position="45"/>
    </location>
</feature>
<feature type="compositionally biased region" description="Low complexity" evidence="1">
    <location>
        <begin position="73"/>
        <end position="89"/>
    </location>
</feature>
<dbReference type="OrthoDB" id="3692307at2"/>